<organism evidence="6 7">
    <name type="scientific">Williamsia sterculiae</name>
    <dbReference type="NCBI Taxonomy" id="1344003"/>
    <lineage>
        <taxon>Bacteria</taxon>
        <taxon>Bacillati</taxon>
        <taxon>Actinomycetota</taxon>
        <taxon>Actinomycetes</taxon>
        <taxon>Mycobacteriales</taxon>
        <taxon>Nocardiaceae</taxon>
        <taxon>Williamsia</taxon>
    </lineage>
</organism>
<dbReference type="RefSeq" id="WP_076479509.1">
    <property type="nucleotide sequence ID" value="NZ_FTNT01000006.1"/>
</dbReference>
<dbReference type="Proteomes" id="UP000186218">
    <property type="component" value="Unassembled WGS sequence"/>
</dbReference>
<dbReference type="EMBL" id="FTNT01000006">
    <property type="protein sequence ID" value="SIS03174.1"/>
    <property type="molecule type" value="Genomic_DNA"/>
</dbReference>
<dbReference type="GO" id="GO:0006729">
    <property type="term" value="P:tetrahydrobiopterin biosynthetic process"/>
    <property type="evidence" value="ECO:0007669"/>
    <property type="project" value="InterPro"/>
</dbReference>
<dbReference type="STRING" id="1344003.SAMN05445060_2239"/>
<keyword evidence="5" id="KW-0456">Lyase</keyword>
<name>A0A1N7FSC4_9NOCA</name>
<dbReference type="PANTHER" id="PTHR12599:SF0">
    <property type="entry name" value="PTERIN-4-ALPHA-CARBINOLAMINE DEHYDRATASE"/>
    <property type="match status" value="1"/>
</dbReference>
<dbReference type="CDD" id="cd00488">
    <property type="entry name" value="PCD_DCoH"/>
    <property type="match status" value="1"/>
</dbReference>
<dbReference type="OrthoDB" id="15077at2"/>
<proteinExistence type="inferred from homology"/>
<evidence type="ECO:0000256" key="4">
    <source>
        <dbReference type="ARBA" id="ARBA00021735"/>
    </source>
</evidence>
<evidence type="ECO:0000256" key="5">
    <source>
        <dbReference type="ARBA" id="ARBA00023239"/>
    </source>
</evidence>
<reference evidence="6 7" key="1">
    <citation type="submission" date="2017-01" db="EMBL/GenBank/DDBJ databases">
        <authorList>
            <person name="Mah S.A."/>
            <person name="Swanson W.J."/>
            <person name="Moy G.W."/>
            <person name="Vacquier V.D."/>
        </authorList>
    </citation>
    <scope>NUCLEOTIDE SEQUENCE [LARGE SCALE GENOMIC DNA]</scope>
    <source>
        <strain evidence="6 7">CPCC 203464</strain>
    </source>
</reference>
<gene>
    <name evidence="6" type="ORF">SAMN05445060_2239</name>
</gene>
<dbReference type="Pfam" id="PF01329">
    <property type="entry name" value="Pterin_4a"/>
    <property type="match status" value="1"/>
</dbReference>
<dbReference type="PANTHER" id="PTHR12599">
    <property type="entry name" value="PTERIN-4-ALPHA-CARBINOLAMINE DEHYDRATASE"/>
    <property type="match status" value="1"/>
</dbReference>
<protein>
    <recommendedName>
        <fullName evidence="4">Putative pterin-4-alpha-carbinolamine dehydratase</fullName>
        <ecNumber evidence="3">4.2.1.96</ecNumber>
    </recommendedName>
</protein>
<dbReference type="EC" id="4.2.1.96" evidence="3"/>
<dbReference type="Gene3D" id="3.30.1360.20">
    <property type="entry name" value="Transcriptional coactivator/pterin dehydratase"/>
    <property type="match status" value="1"/>
</dbReference>
<evidence type="ECO:0000313" key="6">
    <source>
        <dbReference type="EMBL" id="SIS03174.1"/>
    </source>
</evidence>
<dbReference type="NCBIfam" id="NF002017">
    <property type="entry name" value="PRK00823.1-2"/>
    <property type="match status" value="1"/>
</dbReference>
<dbReference type="AlphaFoldDB" id="A0A1N7FSC4"/>
<accession>A0A1N7FSC4</accession>
<sequence>MATVLTPDEIDDALQTLNARGGPDWTLADDALHRTVSAESFPAALELVVAVGREAEDRDHHPDIDIRWRDVTFHLSTHSEGGVTSADVELAATIDGIAAQYAA</sequence>
<evidence type="ECO:0000256" key="3">
    <source>
        <dbReference type="ARBA" id="ARBA00013252"/>
    </source>
</evidence>
<comment type="catalytic activity">
    <reaction evidence="1">
        <text>(4aS,6R)-4a-hydroxy-L-erythro-5,6,7,8-tetrahydrobiopterin = (6R)-L-erythro-6,7-dihydrobiopterin + H2O</text>
        <dbReference type="Rhea" id="RHEA:11920"/>
        <dbReference type="ChEBI" id="CHEBI:15377"/>
        <dbReference type="ChEBI" id="CHEBI:15642"/>
        <dbReference type="ChEBI" id="CHEBI:43120"/>
        <dbReference type="EC" id="4.2.1.96"/>
    </reaction>
</comment>
<keyword evidence="7" id="KW-1185">Reference proteome</keyword>
<dbReference type="InterPro" id="IPR036428">
    <property type="entry name" value="PCD_sf"/>
</dbReference>
<comment type="similarity">
    <text evidence="2">Belongs to the pterin-4-alpha-carbinolamine dehydratase family.</text>
</comment>
<evidence type="ECO:0000313" key="7">
    <source>
        <dbReference type="Proteomes" id="UP000186218"/>
    </source>
</evidence>
<dbReference type="InterPro" id="IPR001533">
    <property type="entry name" value="Pterin_deHydtase"/>
</dbReference>
<evidence type="ECO:0000256" key="2">
    <source>
        <dbReference type="ARBA" id="ARBA00006472"/>
    </source>
</evidence>
<dbReference type="SUPFAM" id="SSF55248">
    <property type="entry name" value="PCD-like"/>
    <property type="match status" value="1"/>
</dbReference>
<dbReference type="GO" id="GO:0008124">
    <property type="term" value="F:4-alpha-hydroxytetrahydrobiopterin dehydratase activity"/>
    <property type="evidence" value="ECO:0007669"/>
    <property type="project" value="UniProtKB-EC"/>
</dbReference>
<evidence type="ECO:0000256" key="1">
    <source>
        <dbReference type="ARBA" id="ARBA00001554"/>
    </source>
</evidence>